<dbReference type="Proteomes" id="UP000655225">
    <property type="component" value="Unassembled WGS sequence"/>
</dbReference>
<sequence>METALSSSSIPFTFTKLSQFSSSTSSNHINLKCLEAKKTLHRGVVSMSTKARFGSSKGSAGLLERPTFDQSQFDYSPQAEEAFNESANQRPETKVPFAWACRALVWSGEAYLSYSLGGDMGRLKDKRGAGSGDSYRVLLIDDKRHTENLVAKVLPIAVPSVTSDDARRLFHKSRENGLAVVIVAVKVLLCNKEYSPTPFIALTILLLLELNPRQSCSLCFNTYGSINNQHTGHGAGRQCGGVAFGFDGLPSQSSVKLAINAAPDKDPASTSLIMVITRADYEQKYRGDTYLGVDHLILGLIENSQIGEILKRGWGFYSKSEIRGGEASG</sequence>
<evidence type="ECO:0000313" key="3">
    <source>
        <dbReference type="Proteomes" id="UP000655225"/>
    </source>
</evidence>
<dbReference type="OrthoDB" id="2015242at2759"/>
<evidence type="ECO:0000313" key="2">
    <source>
        <dbReference type="EMBL" id="KAF8398751.1"/>
    </source>
</evidence>
<dbReference type="InterPro" id="IPR036628">
    <property type="entry name" value="Clp_N_dom_sf"/>
</dbReference>
<name>A0A834Z7P4_TETSI</name>
<dbReference type="Pfam" id="PF02861">
    <property type="entry name" value="Clp_N"/>
    <property type="match status" value="1"/>
</dbReference>
<organism evidence="2 3">
    <name type="scientific">Tetracentron sinense</name>
    <name type="common">Spur-leaf</name>
    <dbReference type="NCBI Taxonomy" id="13715"/>
    <lineage>
        <taxon>Eukaryota</taxon>
        <taxon>Viridiplantae</taxon>
        <taxon>Streptophyta</taxon>
        <taxon>Embryophyta</taxon>
        <taxon>Tracheophyta</taxon>
        <taxon>Spermatophyta</taxon>
        <taxon>Magnoliopsida</taxon>
        <taxon>Trochodendrales</taxon>
        <taxon>Trochodendraceae</taxon>
        <taxon>Tetracentron</taxon>
    </lineage>
</organism>
<dbReference type="InterPro" id="IPR022935">
    <property type="entry name" value="ClpS"/>
</dbReference>
<dbReference type="InterPro" id="IPR014719">
    <property type="entry name" value="Ribosomal_bL12_C/ClpS-like"/>
</dbReference>
<reference evidence="2 3" key="1">
    <citation type="submission" date="2020-04" db="EMBL/GenBank/DDBJ databases">
        <title>Plant Genome Project.</title>
        <authorList>
            <person name="Zhang R.-G."/>
        </authorList>
    </citation>
    <scope>NUCLEOTIDE SEQUENCE [LARGE SCALE GENOMIC DNA]</scope>
    <source>
        <strain evidence="2">YNK0</strain>
        <tissue evidence="2">Leaf</tissue>
    </source>
</reference>
<feature type="domain" description="Clp R" evidence="1">
    <location>
        <begin position="265"/>
        <end position="311"/>
    </location>
</feature>
<protein>
    <recommendedName>
        <fullName evidence="1">Clp R domain-containing protein</fullName>
    </recommendedName>
</protein>
<dbReference type="InterPro" id="IPR004176">
    <property type="entry name" value="Clp_R_N"/>
</dbReference>
<dbReference type="AlphaFoldDB" id="A0A834Z7P4"/>
<proteinExistence type="predicted"/>
<dbReference type="EMBL" id="JABCRI010000010">
    <property type="protein sequence ID" value="KAF8398751.1"/>
    <property type="molecule type" value="Genomic_DNA"/>
</dbReference>
<evidence type="ECO:0000259" key="1">
    <source>
        <dbReference type="Pfam" id="PF02861"/>
    </source>
</evidence>
<dbReference type="GO" id="GO:0006508">
    <property type="term" value="P:proteolysis"/>
    <property type="evidence" value="ECO:0007669"/>
    <property type="project" value="InterPro"/>
</dbReference>
<dbReference type="Gene3D" id="1.10.1780.10">
    <property type="entry name" value="Clp, N-terminal domain"/>
    <property type="match status" value="1"/>
</dbReference>
<dbReference type="PANTHER" id="PTHR33473:SF13">
    <property type="entry name" value="ATP-DEPENDENT CLP PROTEASE ADAPTER PROTEIN CLPS2, CHLOROPLASTIC"/>
    <property type="match status" value="1"/>
</dbReference>
<dbReference type="Gene3D" id="3.30.1390.10">
    <property type="match status" value="1"/>
</dbReference>
<dbReference type="SUPFAM" id="SSF81923">
    <property type="entry name" value="Double Clp-N motif"/>
    <property type="match status" value="1"/>
</dbReference>
<dbReference type="PANTHER" id="PTHR33473">
    <property type="entry name" value="ATP-DEPENDENT CLP PROTEASE ADAPTER PROTEIN CLPS1, CHLOROPLASTIC"/>
    <property type="match status" value="1"/>
</dbReference>
<keyword evidence="3" id="KW-1185">Reference proteome</keyword>
<dbReference type="SUPFAM" id="SSF54736">
    <property type="entry name" value="ClpS-like"/>
    <property type="match status" value="1"/>
</dbReference>
<gene>
    <name evidence="2" type="ORF">HHK36_014609</name>
</gene>
<comment type="caution">
    <text evidence="2">The sequence shown here is derived from an EMBL/GenBank/DDBJ whole genome shotgun (WGS) entry which is preliminary data.</text>
</comment>
<accession>A0A834Z7P4</accession>